<accession>A0A2S7VE86</accession>
<keyword evidence="3" id="KW-1185">Reference proteome</keyword>
<comment type="caution">
    <text evidence="2">The sequence shown here is derived from an EMBL/GenBank/DDBJ whole genome shotgun (WGS) entry which is preliminary data.</text>
</comment>
<dbReference type="Proteomes" id="UP000238707">
    <property type="component" value="Unassembled WGS sequence"/>
</dbReference>
<reference evidence="2 3" key="1">
    <citation type="submission" date="2016-12" db="EMBL/GenBank/DDBJ databases">
        <title>Diversity of luminous bacteria.</title>
        <authorList>
            <person name="Yoshizawa S."/>
            <person name="Kogure K."/>
        </authorList>
    </citation>
    <scope>NUCLEOTIDE SEQUENCE [LARGE SCALE GENOMIC DNA]</scope>
    <source>
        <strain evidence="2 3">LC2-408</strain>
    </source>
</reference>
<proteinExistence type="predicted"/>
<evidence type="ECO:0000313" key="2">
    <source>
        <dbReference type="EMBL" id="PQJ60235.1"/>
    </source>
</evidence>
<organism evidence="2 3">
    <name type="scientific">Vibrio chagasii</name>
    <dbReference type="NCBI Taxonomy" id="170679"/>
    <lineage>
        <taxon>Bacteria</taxon>
        <taxon>Pseudomonadati</taxon>
        <taxon>Pseudomonadota</taxon>
        <taxon>Gammaproteobacteria</taxon>
        <taxon>Vibrionales</taxon>
        <taxon>Vibrionaceae</taxon>
        <taxon>Vibrio</taxon>
    </lineage>
</organism>
<gene>
    <name evidence="2" type="ORF">BTO10_12730</name>
</gene>
<name>A0A2S7VE86_9VIBR</name>
<feature type="domain" description="Transposase IS204/IS1001/IS1096/IS1165 helix-turn-helix" evidence="1">
    <location>
        <begin position="46"/>
        <end position="94"/>
    </location>
</feature>
<dbReference type="AlphaFoldDB" id="A0A2S7VE86"/>
<sequence>MSDSPRTVDHHIRRRIQDLPVSGRPCTIEVEFSQTRDQIGRRLIEPTEYVAKGSRYTARFCKLISGLCRHMSIHAVSQHLGIRWETAQNIDREYLRASLPSLESEKLTNLMHIGVDEVARAKRHDYMRVVYDLVSGHLIWVEHGRKAKVLITF</sequence>
<dbReference type="InterPro" id="IPR032877">
    <property type="entry name" value="Transposase_HTH"/>
</dbReference>
<protein>
    <recommendedName>
        <fullName evidence="1">Transposase IS204/IS1001/IS1096/IS1165 helix-turn-helix domain-containing protein</fullName>
    </recommendedName>
</protein>
<dbReference type="EMBL" id="MSCI01000002">
    <property type="protein sequence ID" value="PQJ60235.1"/>
    <property type="molecule type" value="Genomic_DNA"/>
</dbReference>
<evidence type="ECO:0000259" key="1">
    <source>
        <dbReference type="Pfam" id="PF13542"/>
    </source>
</evidence>
<evidence type="ECO:0000313" key="3">
    <source>
        <dbReference type="Proteomes" id="UP000238707"/>
    </source>
</evidence>
<dbReference type="Pfam" id="PF13542">
    <property type="entry name" value="HTH_Tnp_ISL3"/>
    <property type="match status" value="1"/>
</dbReference>